<proteinExistence type="predicted"/>
<sequence length="927" mass="102600">MEELKSSPPCPKTVTVRRNPHRKARATPSSAIPLHFPISSSHSIPLDIPSFPIQDILSVEVQDRSDLSSQPEDVEKRSSENLKVFVRIRPLTVENATQKRAKNEREEPKNAWPKNPKPKSACKRKVKSRNETCVTVNDSHSITISPPQNLQDAKRVKSEVYGGFAHVFSSESSQIEVYDKMVKQLVEEFLNGKSGMLAALGPSGSGKTHTVFGCARNPGMVPLALRHIFSEDERNGSQLARTLYLSIFEICSERGKSEKMYDLLGGGMDLYFQKSTVKGLQEVIIRDAQQAESLIACAMLKRATAMTNSNTQSSRSQCIINISYGPQKIEGDGEEEPQSTVLTIVDLAGAEREKKTGNQGLRLLESNFINNTSMVFGLCLRALLEHQKNPKKQLHKHFQSSLLTRYLRAYLEGKKRMSLVLTVKPGEEDYLDTSNLLKQASPFTQIKFTSIEGPGNIKCPKRPIQNFPKAEQLKRMKFCELEASLIDETPSHGDQPSAKEMIAEKLDDATLTDVVVESEESLHSQLNGGECLKKDDIGLAKRDREHKIMLNFSKALWNVLKQYKVKLEIAENEISYLKDSLIIEKQRCYDLENEVEDLKRQHLYRKEASAEASAIEFLEFRADHSPDIKGSKSTQCLERQFSSPAKASCTEDNAFTEQLPEDIVGRLECLDTHDCDGGSSSPSRDFGTEATNTNAEESQGLIALQTCGNATGEEAGESAGPSENIVYLKDIKEENRSSASLANDVLGPNGCKRTDTGRENEESDHSETAVSFSQSCIEVKTIHPCSSGEEDLAVSTSSISGTVVCSSSSPVMDSSEDSFAAEVDQLQQDEHEEELDPLAVQKPEEDESRTYTPKLAAKCSSLNTGKPKRRLLPSSCILLKDIGAMAIEEESDKPKGAKGEKKAAMDFNNKTNGSLALLRLLRNELRP</sequence>
<dbReference type="EMBL" id="CM044706">
    <property type="protein sequence ID" value="KAI5655960.1"/>
    <property type="molecule type" value="Genomic_DNA"/>
</dbReference>
<keyword evidence="2" id="KW-1185">Reference proteome</keyword>
<name>A0ACC0A504_CATRO</name>
<organism evidence="1 2">
    <name type="scientific">Catharanthus roseus</name>
    <name type="common">Madagascar periwinkle</name>
    <name type="synonym">Vinca rosea</name>
    <dbReference type="NCBI Taxonomy" id="4058"/>
    <lineage>
        <taxon>Eukaryota</taxon>
        <taxon>Viridiplantae</taxon>
        <taxon>Streptophyta</taxon>
        <taxon>Embryophyta</taxon>
        <taxon>Tracheophyta</taxon>
        <taxon>Spermatophyta</taxon>
        <taxon>Magnoliopsida</taxon>
        <taxon>eudicotyledons</taxon>
        <taxon>Gunneridae</taxon>
        <taxon>Pentapetalae</taxon>
        <taxon>asterids</taxon>
        <taxon>lamiids</taxon>
        <taxon>Gentianales</taxon>
        <taxon>Apocynaceae</taxon>
        <taxon>Rauvolfioideae</taxon>
        <taxon>Vinceae</taxon>
        <taxon>Catharanthinae</taxon>
        <taxon>Catharanthus</taxon>
    </lineage>
</organism>
<comment type="caution">
    <text evidence="1">The sequence shown here is derived from an EMBL/GenBank/DDBJ whole genome shotgun (WGS) entry which is preliminary data.</text>
</comment>
<protein>
    <submittedName>
        <fullName evidence="1">Uncharacterized protein</fullName>
    </submittedName>
</protein>
<accession>A0ACC0A504</accession>
<evidence type="ECO:0000313" key="1">
    <source>
        <dbReference type="EMBL" id="KAI5655960.1"/>
    </source>
</evidence>
<evidence type="ECO:0000313" key="2">
    <source>
        <dbReference type="Proteomes" id="UP001060085"/>
    </source>
</evidence>
<gene>
    <name evidence="1" type="ORF">M9H77_24753</name>
</gene>
<dbReference type="Proteomes" id="UP001060085">
    <property type="component" value="Linkage Group LG06"/>
</dbReference>
<reference evidence="2" key="1">
    <citation type="journal article" date="2023" name="Nat. Plants">
        <title>Single-cell RNA sequencing provides a high-resolution roadmap for understanding the multicellular compartmentation of specialized metabolism.</title>
        <authorList>
            <person name="Sun S."/>
            <person name="Shen X."/>
            <person name="Li Y."/>
            <person name="Li Y."/>
            <person name="Wang S."/>
            <person name="Li R."/>
            <person name="Zhang H."/>
            <person name="Shen G."/>
            <person name="Guo B."/>
            <person name="Wei J."/>
            <person name="Xu J."/>
            <person name="St-Pierre B."/>
            <person name="Chen S."/>
            <person name="Sun C."/>
        </authorList>
    </citation>
    <scope>NUCLEOTIDE SEQUENCE [LARGE SCALE GENOMIC DNA]</scope>
</reference>